<feature type="non-terminal residue" evidence="6">
    <location>
        <position position="258"/>
    </location>
</feature>
<organism evidence="6 7">
    <name type="scientific">Candidatus Frankia alpina</name>
    <dbReference type="NCBI Taxonomy" id="2699483"/>
    <lineage>
        <taxon>Bacteria</taxon>
        <taxon>Bacillati</taxon>
        <taxon>Actinomycetota</taxon>
        <taxon>Actinomycetes</taxon>
        <taxon>Frankiales</taxon>
        <taxon>Frankiaceae</taxon>
        <taxon>Frankia</taxon>
    </lineage>
</organism>
<accession>A0A4V3Z7V2</accession>
<comment type="caution">
    <text evidence="6">The sequence shown here is derived from an EMBL/GenBank/DDBJ whole genome shotgun (WGS) entry which is preliminary data.</text>
</comment>
<evidence type="ECO:0000256" key="1">
    <source>
        <dbReference type="ARBA" id="ARBA00005937"/>
    </source>
</evidence>
<feature type="region of interest" description="Disordered" evidence="4">
    <location>
        <begin position="228"/>
        <end position="258"/>
    </location>
</feature>
<evidence type="ECO:0000259" key="5">
    <source>
        <dbReference type="Pfam" id="PF01881"/>
    </source>
</evidence>
<gene>
    <name evidence="6" type="primary">cas6</name>
    <name evidence="6" type="ORF">E7Y31_06385</name>
</gene>
<dbReference type="GO" id="GO:0051607">
    <property type="term" value="P:defense response to virus"/>
    <property type="evidence" value="ECO:0007669"/>
    <property type="project" value="UniProtKB-KW"/>
</dbReference>
<dbReference type="EMBL" id="SSXH01000097">
    <property type="protein sequence ID" value="THJ75289.1"/>
    <property type="molecule type" value="Genomic_DNA"/>
</dbReference>
<dbReference type="InterPro" id="IPR010156">
    <property type="entry name" value="CRISPR-assoc_prot_Cas6"/>
</dbReference>
<dbReference type="NCBIfam" id="TIGR01877">
    <property type="entry name" value="cas_cas6"/>
    <property type="match status" value="1"/>
</dbReference>
<dbReference type="InterPro" id="IPR045747">
    <property type="entry name" value="CRISPR-assoc_prot_Cas6_N_sf"/>
</dbReference>
<dbReference type="GO" id="GO:0003723">
    <property type="term" value="F:RNA binding"/>
    <property type="evidence" value="ECO:0007669"/>
    <property type="project" value="UniProtKB-KW"/>
</dbReference>
<dbReference type="InterPro" id="IPR049435">
    <property type="entry name" value="Cas_Cas6_C"/>
</dbReference>
<evidence type="ECO:0000313" key="6">
    <source>
        <dbReference type="EMBL" id="THJ75289.1"/>
    </source>
</evidence>
<dbReference type="GO" id="GO:0016788">
    <property type="term" value="F:hydrolase activity, acting on ester bonds"/>
    <property type="evidence" value="ECO:0007669"/>
    <property type="project" value="InterPro"/>
</dbReference>
<feature type="domain" description="CRISPR associated protein Cas6 C-terminal" evidence="5">
    <location>
        <begin position="126"/>
        <end position="224"/>
    </location>
</feature>
<dbReference type="Gene3D" id="3.30.70.1890">
    <property type="match status" value="1"/>
</dbReference>
<comment type="similarity">
    <text evidence="1">Belongs to the CRISPR-associated protein Cas6/Cse3/CasE family.</text>
</comment>
<dbReference type="OrthoDB" id="4527536at2"/>
<reference evidence="6 7" key="1">
    <citation type="submission" date="2019-04" db="EMBL/GenBank/DDBJ databases">
        <title>Draft genome sequences for three unisolated Alnus-infective Frankia Sp+ strains, AgTrS, AiOr and AvVan, the first sequenced Frankia strains able to sporulate in-planta.</title>
        <authorList>
            <person name="Bethencourt L."/>
            <person name="Vautrin F."/>
            <person name="Taib N."/>
            <person name="Dubost A."/>
            <person name="Castro-Garcia L."/>
            <person name="Imbaud O."/>
            <person name="Abrouk D."/>
            <person name="Fournier P."/>
            <person name="Briolay J."/>
            <person name="Nguyen A."/>
            <person name="Normand P."/>
            <person name="Fernandez M.P."/>
            <person name="Brochier-Armanet C."/>
            <person name="Herrera-Belaroussi A."/>
        </authorList>
    </citation>
    <scope>NUCLEOTIDE SEQUENCE [LARGE SCALE GENOMIC DNA]</scope>
    <source>
        <strain evidence="6 7">AvVan</strain>
    </source>
</reference>
<dbReference type="Proteomes" id="UP000305282">
    <property type="component" value="Unassembled WGS sequence"/>
</dbReference>
<keyword evidence="7" id="KW-1185">Reference proteome</keyword>
<keyword evidence="3" id="KW-0051">Antiviral defense</keyword>
<proteinExistence type="inferred from homology"/>
<dbReference type="Pfam" id="PF01881">
    <property type="entry name" value="Cas_Cas6_C"/>
    <property type="match status" value="1"/>
</dbReference>
<protein>
    <submittedName>
        <fullName evidence="6">CRISPR-associated endoribonuclease Cas6</fullName>
    </submittedName>
</protein>
<dbReference type="Gene3D" id="3.30.70.1900">
    <property type="match status" value="1"/>
</dbReference>
<evidence type="ECO:0000256" key="2">
    <source>
        <dbReference type="ARBA" id="ARBA00022884"/>
    </source>
</evidence>
<evidence type="ECO:0000313" key="7">
    <source>
        <dbReference type="Proteomes" id="UP000305282"/>
    </source>
</evidence>
<dbReference type="PANTHER" id="PTHR36984:SF1">
    <property type="entry name" value="CRISPR-ASSOCIATED ENDORIBONUCLEASE CAS6 1"/>
    <property type="match status" value="1"/>
</dbReference>
<evidence type="ECO:0000256" key="4">
    <source>
        <dbReference type="SAM" id="MobiDB-lite"/>
    </source>
</evidence>
<sequence>MNGGCMRFRVDLAADGSALQWDDVFTPARALAYDLIRGQDPELAEELHERGYAGSSLRPLGISSPQFRGTRKSRGTYATSADGSLWLGSPVPRVAAALLAGIAGRQTLRWASLRLALRGVQLESTPDHKAGEALFSTRTPILVKWEDRYIHPDHPHFTERLSHNLRHKADLLGLPAGNDIEVISSGPPRKFLVQRVPRHGSTAEIRIRADSTLLDAIYDWGLGLGTNPGPREDRSRLRSATRSIGPVVPSGRAPVETA</sequence>
<dbReference type="AlphaFoldDB" id="A0A4V3Z7V2"/>
<dbReference type="PANTHER" id="PTHR36984">
    <property type="entry name" value="CRISPR-ASSOCIATED ENDORIBONUCLEASE CAS6 1"/>
    <property type="match status" value="1"/>
</dbReference>
<evidence type="ECO:0000256" key="3">
    <source>
        <dbReference type="ARBA" id="ARBA00023118"/>
    </source>
</evidence>
<name>A0A4V3Z7V2_9ACTN</name>
<keyword evidence="2" id="KW-0694">RNA-binding</keyword>